<dbReference type="AlphaFoldDB" id="A0A8H6VH65"/>
<name>A0A8H6VH65_9PEZI</name>
<dbReference type="EMBL" id="JABCIY010000173">
    <property type="protein sequence ID" value="KAF7190347.1"/>
    <property type="molecule type" value="Genomic_DNA"/>
</dbReference>
<reference evidence="6" key="1">
    <citation type="submission" date="2020-04" db="EMBL/GenBank/DDBJ databases">
        <title>Draft genome resource of the tomato pathogen Pseudocercospora fuligena.</title>
        <authorList>
            <person name="Zaccaron A."/>
        </authorList>
    </citation>
    <scope>NUCLEOTIDE SEQUENCE</scope>
    <source>
        <strain evidence="6">PF001</strain>
    </source>
</reference>
<dbReference type="SUPFAM" id="SSF50630">
    <property type="entry name" value="Acid proteases"/>
    <property type="match status" value="1"/>
</dbReference>
<feature type="region of interest" description="Disordered" evidence="4">
    <location>
        <begin position="536"/>
        <end position="557"/>
    </location>
</feature>
<keyword evidence="7" id="KW-1185">Reference proteome</keyword>
<dbReference type="Gene3D" id="2.40.70.10">
    <property type="entry name" value="Acid Proteases"/>
    <property type="match status" value="2"/>
</dbReference>
<dbReference type="InterPro" id="IPR001461">
    <property type="entry name" value="Aspartic_peptidase_A1"/>
</dbReference>
<evidence type="ECO:0000313" key="7">
    <source>
        <dbReference type="Proteomes" id="UP000660729"/>
    </source>
</evidence>
<feature type="region of interest" description="Disordered" evidence="4">
    <location>
        <begin position="910"/>
        <end position="964"/>
    </location>
</feature>
<dbReference type="Pfam" id="PF00026">
    <property type="entry name" value="Asp"/>
    <property type="match status" value="1"/>
</dbReference>
<dbReference type="PANTHER" id="PTHR47966">
    <property type="entry name" value="BETA-SITE APP-CLEAVING ENZYME, ISOFORM A-RELATED"/>
    <property type="match status" value="1"/>
</dbReference>
<comment type="similarity">
    <text evidence="1 3">Belongs to the peptidase A1 family.</text>
</comment>
<dbReference type="PANTHER" id="PTHR47966:SF65">
    <property type="entry name" value="ASPARTIC-TYPE ENDOPEPTIDASE"/>
    <property type="match status" value="1"/>
</dbReference>
<evidence type="ECO:0000256" key="4">
    <source>
        <dbReference type="SAM" id="MobiDB-lite"/>
    </source>
</evidence>
<evidence type="ECO:0000259" key="5">
    <source>
        <dbReference type="PROSITE" id="PS51767"/>
    </source>
</evidence>
<accession>A0A8H6VH65</accession>
<dbReference type="PROSITE" id="PS00141">
    <property type="entry name" value="ASP_PROTEASE"/>
    <property type="match status" value="1"/>
</dbReference>
<keyword evidence="3" id="KW-0378">Hydrolase</keyword>
<dbReference type="InterPro" id="IPR001969">
    <property type="entry name" value="Aspartic_peptidase_AS"/>
</dbReference>
<gene>
    <name evidence="6" type="ORF">HII31_08265</name>
</gene>
<dbReference type="InterPro" id="IPR021109">
    <property type="entry name" value="Peptidase_aspartic_dom_sf"/>
</dbReference>
<keyword evidence="3" id="KW-0645">Protease</keyword>
<proteinExistence type="inferred from homology"/>
<dbReference type="InterPro" id="IPR033121">
    <property type="entry name" value="PEPTIDASE_A1"/>
</dbReference>
<feature type="domain" description="Peptidase A1" evidence="5">
    <location>
        <begin position="144"/>
        <end position="501"/>
    </location>
</feature>
<comment type="caution">
    <text evidence="6">The sequence shown here is derived from an EMBL/GenBank/DDBJ whole genome shotgun (WGS) entry which is preliminary data.</text>
</comment>
<keyword evidence="2 3" id="KW-0064">Aspartyl protease</keyword>
<organism evidence="6 7">
    <name type="scientific">Pseudocercospora fuligena</name>
    <dbReference type="NCBI Taxonomy" id="685502"/>
    <lineage>
        <taxon>Eukaryota</taxon>
        <taxon>Fungi</taxon>
        <taxon>Dikarya</taxon>
        <taxon>Ascomycota</taxon>
        <taxon>Pezizomycotina</taxon>
        <taxon>Dothideomycetes</taxon>
        <taxon>Dothideomycetidae</taxon>
        <taxon>Mycosphaerellales</taxon>
        <taxon>Mycosphaerellaceae</taxon>
        <taxon>Pseudocercospora</taxon>
    </lineage>
</organism>
<evidence type="ECO:0000313" key="6">
    <source>
        <dbReference type="EMBL" id="KAF7190347.1"/>
    </source>
</evidence>
<dbReference type="GO" id="GO:0006508">
    <property type="term" value="P:proteolysis"/>
    <property type="evidence" value="ECO:0007669"/>
    <property type="project" value="UniProtKB-KW"/>
</dbReference>
<sequence length="1137" mass="121516">MTLRSRAMTNCDFQILRPGSYGPFSTATSHDGHVYIRCPLITLSSTIGYPRYSLFQYFQYPIRIVSSHTHRKPPAAMLAHVVVLGGLIACIVERKKIAASLGLTVISAISHKVEARGYHKLAVSRAPSLSFDSKAQWIPAGGSYFVDVEIGTPPQPFKVLLHTGSDILWVPSSNSSACEADICAGGQLKANASKSFAAAKNSRPFNVTYGDGSQELGIFASDVVALGDVTLSNYTFGLANKVQVSPGTPNGPQYGIMGINYDSATFNCTSPNDPTTCTLIPTVVDRMCESGVIDSRSYSIYLDDVLEQKGNIVFGAVDTAKFSGDLVTMNTLKGPSGYVGQLLYLTSATLVANGTSKASPLVRTSYPGLLDTGSNHLLVPSSVFQQFVQQIPDSAFASALNGTSIYCDQAKTNLGLVLGLKDAQNKSANIEVPFREMLTPIFDNGDVYNSSWSTVPLTQNGRALCYLSLAPSFRPMLVLGDPLLRSAYTFYNLDEHTISIAQPSFFTDKENIVTVGKGPTPHLTGLGEDSIVGGHVDTPENPSNFDLDTNSDAQGMDASQQMERQASTAGDVDCLAASAPCDELASRCSGVSATECQACKTALTEATSLIEIKRGCLNFTRQLCTDQGTCAGLTESQCATGLQLLCEIPDSPPIPEQKPFSNETEVHAMTPSASTTSNLGTALLMKPQVPEAMSVRANLRSHNDCMASDGYDQCIECAIGGEGCKECQAELHRCGLDDLLSLFAPPSTPSTVASSPSALSTWTGVTVETTAAPMLERKSLTGETDWPCDLLSCKEDWDCKEERSENCSLLRALGHKDCCQGDGEAPLCYSCQHHDAGCKKFYKQFNLCGRDGDVTKFPGLLNKVFPTSTSSLIAVTAMPTIMERENIGTECNHSTTTTDDVSWTVIETFLPDPAPSRESSTMSLTTSTSSDQMTVPYAPGDSPLTADPFPSPTAPTQEPAEPKFEDWPCDRLGSLHCYAATGACTLCKMTGNGCELFNALLSKCSKTGDGNNDLALIFPGLPAATERAVPGYSTITLTGSDVPLSIDAPLTIGPMTPYIDPSPTMSSEDAVDTNVAHLYCAYLAVAKCYEASAACIPCKMHGLGCEEYTALLNLCAEENDWNHDDEELRMKFPELGA</sequence>
<protein>
    <submittedName>
        <fullName evidence="6">Putative aspartic-type endopeptidase OPSB</fullName>
    </submittedName>
</protein>
<feature type="compositionally biased region" description="Polar residues" evidence="4">
    <location>
        <begin position="540"/>
        <end position="557"/>
    </location>
</feature>
<evidence type="ECO:0000256" key="2">
    <source>
        <dbReference type="ARBA" id="ARBA00022750"/>
    </source>
</evidence>
<feature type="compositionally biased region" description="Low complexity" evidence="4">
    <location>
        <begin position="916"/>
        <end position="930"/>
    </location>
</feature>
<dbReference type="PROSITE" id="PS51767">
    <property type="entry name" value="PEPTIDASE_A1"/>
    <property type="match status" value="1"/>
</dbReference>
<dbReference type="GO" id="GO:0004190">
    <property type="term" value="F:aspartic-type endopeptidase activity"/>
    <property type="evidence" value="ECO:0007669"/>
    <property type="project" value="UniProtKB-KW"/>
</dbReference>
<dbReference type="OrthoDB" id="771136at2759"/>
<dbReference type="Proteomes" id="UP000660729">
    <property type="component" value="Unassembled WGS sequence"/>
</dbReference>
<dbReference type="PRINTS" id="PR00792">
    <property type="entry name" value="PEPSIN"/>
</dbReference>
<evidence type="ECO:0000256" key="3">
    <source>
        <dbReference type="RuleBase" id="RU000454"/>
    </source>
</evidence>
<evidence type="ECO:0000256" key="1">
    <source>
        <dbReference type="ARBA" id="ARBA00007447"/>
    </source>
</evidence>